<keyword evidence="3" id="KW-1185">Reference proteome</keyword>
<dbReference type="AlphaFoldDB" id="A0AAD5Y7B0"/>
<dbReference type="Pfam" id="PF08495">
    <property type="entry name" value="FIST"/>
    <property type="match status" value="1"/>
</dbReference>
<reference evidence="2" key="1">
    <citation type="submission" date="2020-05" db="EMBL/GenBank/DDBJ databases">
        <title>Phylogenomic resolution of chytrid fungi.</title>
        <authorList>
            <person name="Stajich J.E."/>
            <person name="Amses K."/>
            <person name="Simmons R."/>
            <person name="Seto K."/>
            <person name="Myers J."/>
            <person name="Bonds A."/>
            <person name="Quandt C.A."/>
            <person name="Barry K."/>
            <person name="Liu P."/>
            <person name="Grigoriev I."/>
            <person name="Longcore J.E."/>
            <person name="James T.Y."/>
        </authorList>
    </citation>
    <scope>NUCLEOTIDE SEQUENCE</scope>
    <source>
        <strain evidence="2">PLAUS21</strain>
    </source>
</reference>
<evidence type="ECO:0000313" key="2">
    <source>
        <dbReference type="EMBL" id="KAJ3260275.1"/>
    </source>
</evidence>
<organism evidence="2 3">
    <name type="scientific">Boothiomyces macroporosus</name>
    <dbReference type="NCBI Taxonomy" id="261099"/>
    <lineage>
        <taxon>Eukaryota</taxon>
        <taxon>Fungi</taxon>
        <taxon>Fungi incertae sedis</taxon>
        <taxon>Chytridiomycota</taxon>
        <taxon>Chytridiomycota incertae sedis</taxon>
        <taxon>Chytridiomycetes</taxon>
        <taxon>Rhizophydiales</taxon>
        <taxon>Terramycetaceae</taxon>
        <taxon>Boothiomyces</taxon>
    </lineage>
</organism>
<evidence type="ECO:0000313" key="3">
    <source>
        <dbReference type="Proteomes" id="UP001210925"/>
    </source>
</evidence>
<dbReference type="EMBL" id="JADGKB010000012">
    <property type="protein sequence ID" value="KAJ3260275.1"/>
    <property type="molecule type" value="Genomic_DNA"/>
</dbReference>
<comment type="caution">
    <text evidence="2">The sequence shown here is derived from an EMBL/GenBank/DDBJ whole genome shotgun (WGS) entry which is preliminary data.</text>
</comment>
<accession>A0AAD5Y7B0</accession>
<protein>
    <recommendedName>
        <fullName evidence="1">FIST domain-containing protein</fullName>
    </recommendedName>
</protein>
<evidence type="ECO:0000259" key="1">
    <source>
        <dbReference type="Pfam" id="PF08495"/>
    </source>
</evidence>
<dbReference type="InterPro" id="IPR013702">
    <property type="entry name" value="FIST_domain_N"/>
</dbReference>
<name>A0AAD5Y7B0_9FUNG</name>
<feature type="domain" description="FIST" evidence="1">
    <location>
        <begin position="130"/>
        <end position="180"/>
    </location>
</feature>
<sequence length="285" mass="31112">MEIAKIHQGVYNKFKPRYLIGGVVDSPGVQIHSLKATGFYSPPGITRKQKSVGRWHNNSDGTLIHNSTNFSSISQRNQDINKSVIPNVALNGCVFTISDNEPYDLMKYITGKRIGLVGSRTPFLNGNPFTLFYNNKVKTGGSVGIVYDNSNEINVTHRLNPISKEFTITKCLGNMILNLDSISASKTLIEAYKDQPDQMHCKITFEGKSGYFNILGGDLTKGSIAIDTMMDLKPQSTIQFMTGEGISGLSVLGLDLASEVGVYCGGEGVLDGFQFTNVPTVKIKI</sequence>
<dbReference type="Proteomes" id="UP001210925">
    <property type="component" value="Unassembled WGS sequence"/>
</dbReference>
<gene>
    <name evidence="2" type="ORF">HK103_000910</name>
</gene>
<proteinExistence type="predicted"/>